<keyword evidence="12" id="KW-1185">Reference proteome</keyword>
<evidence type="ECO:0000256" key="1">
    <source>
        <dbReference type="ARBA" id="ARBA00004141"/>
    </source>
</evidence>
<evidence type="ECO:0000313" key="12">
    <source>
        <dbReference type="Proteomes" id="UP000761534"/>
    </source>
</evidence>
<feature type="transmembrane region" description="Helical" evidence="9">
    <location>
        <begin position="345"/>
        <end position="367"/>
    </location>
</feature>
<protein>
    <recommendedName>
        <fullName evidence="10">Major facilitator superfamily (MFS) profile domain-containing protein</fullName>
    </recommendedName>
</protein>
<dbReference type="Gene3D" id="1.20.1250.20">
    <property type="entry name" value="MFS general substrate transporter like domains"/>
    <property type="match status" value="1"/>
</dbReference>
<comment type="similarity">
    <text evidence="2 7">Belongs to the major facilitator superfamily. Sugar transporter (TC 2.A.1.1) family.</text>
</comment>
<feature type="transmembrane region" description="Helical" evidence="9">
    <location>
        <begin position="196"/>
        <end position="218"/>
    </location>
</feature>
<evidence type="ECO:0000259" key="10">
    <source>
        <dbReference type="PROSITE" id="PS50850"/>
    </source>
</evidence>
<dbReference type="GO" id="GO:0005366">
    <property type="term" value="F:myo-inositol:proton symporter activity"/>
    <property type="evidence" value="ECO:0007669"/>
    <property type="project" value="TreeGrafter"/>
</dbReference>
<feature type="transmembrane region" description="Helical" evidence="9">
    <location>
        <begin position="109"/>
        <end position="132"/>
    </location>
</feature>
<feature type="transmembrane region" description="Helical" evidence="9">
    <location>
        <begin position="82"/>
        <end position="102"/>
    </location>
</feature>
<keyword evidence="4 9" id="KW-0812">Transmembrane</keyword>
<feature type="transmembrane region" description="Helical" evidence="9">
    <location>
        <begin position="423"/>
        <end position="445"/>
    </location>
</feature>
<feature type="transmembrane region" description="Helical" evidence="9">
    <location>
        <begin position="387"/>
        <end position="411"/>
    </location>
</feature>
<dbReference type="OrthoDB" id="6339427at2759"/>
<evidence type="ECO:0000256" key="3">
    <source>
        <dbReference type="ARBA" id="ARBA00022448"/>
    </source>
</evidence>
<dbReference type="NCBIfam" id="TIGR00879">
    <property type="entry name" value="SP"/>
    <property type="match status" value="1"/>
</dbReference>
<dbReference type="InterPro" id="IPR003663">
    <property type="entry name" value="Sugar/inositol_transpt"/>
</dbReference>
<evidence type="ECO:0000256" key="5">
    <source>
        <dbReference type="ARBA" id="ARBA00022989"/>
    </source>
</evidence>
<feature type="transmembrane region" description="Helical" evidence="9">
    <location>
        <begin position="168"/>
        <end position="190"/>
    </location>
</feature>
<evidence type="ECO:0000256" key="8">
    <source>
        <dbReference type="SAM" id="MobiDB-lite"/>
    </source>
</evidence>
<evidence type="ECO:0000256" key="4">
    <source>
        <dbReference type="ARBA" id="ARBA00022692"/>
    </source>
</evidence>
<evidence type="ECO:0000256" key="7">
    <source>
        <dbReference type="RuleBase" id="RU003346"/>
    </source>
</evidence>
<dbReference type="Pfam" id="PF00083">
    <property type="entry name" value="Sugar_tr"/>
    <property type="match status" value="1"/>
</dbReference>
<dbReference type="PRINTS" id="PR00171">
    <property type="entry name" value="SUGRTRNSPORT"/>
</dbReference>
<comment type="caution">
    <text evidence="11">The sequence shown here is derived from an EMBL/GenBank/DDBJ whole genome shotgun (WGS) entry which is preliminary data.</text>
</comment>
<evidence type="ECO:0000256" key="6">
    <source>
        <dbReference type="ARBA" id="ARBA00023136"/>
    </source>
</evidence>
<name>A0A642V5X3_9ASCO</name>
<keyword evidence="3 7" id="KW-0813">Transport</keyword>
<evidence type="ECO:0000313" key="11">
    <source>
        <dbReference type="EMBL" id="KAA8915428.1"/>
    </source>
</evidence>
<proteinExistence type="inferred from homology"/>
<dbReference type="InterPro" id="IPR005828">
    <property type="entry name" value="MFS_sugar_transport-like"/>
</dbReference>
<feature type="transmembrane region" description="Helical" evidence="9">
    <location>
        <begin position="281"/>
        <end position="303"/>
    </location>
</feature>
<dbReference type="PANTHER" id="PTHR48020:SF12">
    <property type="entry name" value="PROTON MYO-INOSITOL COTRANSPORTER"/>
    <property type="match status" value="1"/>
</dbReference>
<feature type="transmembrane region" description="Helical" evidence="9">
    <location>
        <begin position="138"/>
        <end position="156"/>
    </location>
</feature>
<feature type="transmembrane region" description="Helical" evidence="9">
    <location>
        <begin position="35"/>
        <end position="62"/>
    </location>
</feature>
<dbReference type="VEuPathDB" id="FungiDB:TRICI_002418"/>
<sequence>MQPDNPEITTEPQLDVSPKQTRQDGFLNSRPTKMLFLYVVIVAFSHFMMGYDFGYVSQLLVWGDFDSSELGERMFSTGDMTLITAAMPLGAFCGSLITWILADSFGRKYVSIGGNLLMIAGGGIQCGAHTMWTLVGGRFVLGWGVGIGSVMAPLLITELSPPKYRGQMVMFVNLVRNFFEMLSFAIGLSFEESVGGFRVHIGVALAFIIVQTVALLFIPESPRYLVQKGRTERAQKVFSLTHEGVTAEEIEAKVVELMNVRKTSPFDKIRGIHSVSSNFKALCLICLLQAVNQFTGMDAILYYNDEYFGSGGWTQWSVITCLTGSMGIIVAIPAYFLIDRMGRRFLLIISLIGCILMLIINAAAASQTTFHIGNSGTRYSYETNYKALRAMVTGTILYSAFYHFGLGIVPWMQSETLPMSVRALGSSIACAVHWIGSFTMTAAFFKMAKNMTPPGMYGFFIAVAFIGLVLLFLFYPELANRDLETIPPMLANGINMKQNIKLSNLTRKPA</sequence>
<dbReference type="Proteomes" id="UP000761534">
    <property type="component" value="Unassembled WGS sequence"/>
</dbReference>
<dbReference type="InterPro" id="IPR020846">
    <property type="entry name" value="MFS_dom"/>
</dbReference>
<dbReference type="PROSITE" id="PS50850">
    <property type="entry name" value="MFS"/>
    <property type="match status" value="1"/>
</dbReference>
<keyword evidence="5 9" id="KW-1133">Transmembrane helix</keyword>
<feature type="transmembrane region" description="Helical" evidence="9">
    <location>
        <begin position="315"/>
        <end position="338"/>
    </location>
</feature>
<evidence type="ECO:0000256" key="2">
    <source>
        <dbReference type="ARBA" id="ARBA00010992"/>
    </source>
</evidence>
<dbReference type="GO" id="GO:0016020">
    <property type="term" value="C:membrane"/>
    <property type="evidence" value="ECO:0007669"/>
    <property type="project" value="UniProtKB-SubCell"/>
</dbReference>
<accession>A0A642V5X3</accession>
<reference evidence="11" key="1">
    <citation type="journal article" date="2019" name="G3 (Bethesda)">
        <title>Genome Assemblies of Two Rare Opportunistic Yeast Pathogens: Diutina rugosa (syn. Candida rugosa) and Trichomonascus ciferrii (syn. Candida ciferrii).</title>
        <authorList>
            <person name="Mixao V."/>
            <person name="Saus E."/>
            <person name="Hansen A.P."/>
            <person name="Lass-Florl C."/>
            <person name="Gabaldon T."/>
        </authorList>
    </citation>
    <scope>NUCLEOTIDE SEQUENCE</scope>
    <source>
        <strain evidence="11">CBS 4856</strain>
    </source>
</reference>
<evidence type="ECO:0000256" key="9">
    <source>
        <dbReference type="SAM" id="Phobius"/>
    </source>
</evidence>
<dbReference type="InterPro" id="IPR050814">
    <property type="entry name" value="Myo-inositol_Transporter"/>
</dbReference>
<dbReference type="InterPro" id="IPR036259">
    <property type="entry name" value="MFS_trans_sf"/>
</dbReference>
<feature type="region of interest" description="Disordered" evidence="8">
    <location>
        <begin position="1"/>
        <end position="23"/>
    </location>
</feature>
<keyword evidence="6 9" id="KW-0472">Membrane</keyword>
<feature type="domain" description="Major facilitator superfamily (MFS) profile" evidence="10">
    <location>
        <begin position="38"/>
        <end position="479"/>
    </location>
</feature>
<gene>
    <name evidence="11" type="ORF">TRICI_002418</name>
</gene>
<comment type="subcellular location">
    <subcellularLocation>
        <location evidence="1">Membrane</location>
        <topology evidence="1">Multi-pass membrane protein</topology>
    </subcellularLocation>
</comment>
<dbReference type="EMBL" id="SWFS01000164">
    <property type="protein sequence ID" value="KAA8915428.1"/>
    <property type="molecule type" value="Genomic_DNA"/>
</dbReference>
<dbReference type="SUPFAM" id="SSF103473">
    <property type="entry name" value="MFS general substrate transporter"/>
    <property type="match status" value="1"/>
</dbReference>
<feature type="transmembrane region" description="Helical" evidence="9">
    <location>
        <begin position="457"/>
        <end position="475"/>
    </location>
</feature>
<dbReference type="AlphaFoldDB" id="A0A642V5X3"/>
<dbReference type="GO" id="GO:1904679">
    <property type="term" value="P:myo-inositol import across plasma membrane"/>
    <property type="evidence" value="ECO:0007669"/>
    <property type="project" value="TreeGrafter"/>
</dbReference>
<organism evidence="11 12">
    <name type="scientific">Trichomonascus ciferrii</name>
    <dbReference type="NCBI Taxonomy" id="44093"/>
    <lineage>
        <taxon>Eukaryota</taxon>
        <taxon>Fungi</taxon>
        <taxon>Dikarya</taxon>
        <taxon>Ascomycota</taxon>
        <taxon>Saccharomycotina</taxon>
        <taxon>Dipodascomycetes</taxon>
        <taxon>Dipodascales</taxon>
        <taxon>Trichomonascaceae</taxon>
        <taxon>Trichomonascus</taxon>
        <taxon>Trichomonascus ciferrii complex</taxon>
    </lineage>
</organism>
<dbReference type="PANTHER" id="PTHR48020">
    <property type="entry name" value="PROTON MYO-INOSITOL COTRANSPORTER"/>
    <property type="match status" value="1"/>
</dbReference>